<dbReference type="Proteomes" id="UP000054248">
    <property type="component" value="Unassembled WGS sequence"/>
</dbReference>
<proteinExistence type="predicted"/>
<dbReference type="GO" id="GO:0016702">
    <property type="term" value="F:oxidoreductase activity, acting on single donors with incorporation of molecular oxygen, incorporation of two atoms of oxygen"/>
    <property type="evidence" value="ECO:0007669"/>
    <property type="project" value="UniProtKB-ARBA"/>
</dbReference>
<sequence length="355" mass="40198">MTKLPQVEASRPLLEYRPSMGQPRDLDISVPSRNDEATLLSSSIAWKSRDLDLPWILALLLPILVSTLLPDIPTKIARKCPTAPLARHSVAFSPATATKRAERGDLIDFEKLNSYDRYLDLDISALHLLAHLPQACYKKILRLANGPLLALNLREEQSGEAIPVCLSGSERPISRTWPARDLAPLEDGTPTLQHAHAILAWLIHFYLHSAPPRLTTGTVVSTSLSCRLVRVSQWLRTAPVLAYMYPDIQTFELQDDQSFTTNRIMSDLAEEMPDSLGRRSSTQTQSPTPSRPHQSPKYKVPAHYMRLISSLRILPYWVVLRSRKEDLFMQEVIATSGNATFDLLHHRRHYLPRWP</sequence>
<dbReference type="GO" id="GO:0046872">
    <property type="term" value="F:metal ion binding"/>
    <property type="evidence" value="ECO:0007669"/>
    <property type="project" value="UniProtKB-KW"/>
</dbReference>
<organism evidence="4 5">
    <name type="scientific">Tulasnella calospora MUT 4182</name>
    <dbReference type="NCBI Taxonomy" id="1051891"/>
    <lineage>
        <taxon>Eukaryota</taxon>
        <taxon>Fungi</taxon>
        <taxon>Dikarya</taxon>
        <taxon>Basidiomycota</taxon>
        <taxon>Agaricomycotina</taxon>
        <taxon>Agaricomycetes</taxon>
        <taxon>Cantharellales</taxon>
        <taxon>Tulasnellaceae</taxon>
        <taxon>Tulasnella</taxon>
    </lineage>
</organism>
<evidence type="ECO:0000256" key="2">
    <source>
        <dbReference type="ARBA" id="ARBA00023004"/>
    </source>
</evidence>
<keyword evidence="2" id="KW-0408">Iron</keyword>
<keyword evidence="1" id="KW-0479">Metal-binding</keyword>
<reference evidence="5" key="2">
    <citation type="submission" date="2015-01" db="EMBL/GenBank/DDBJ databases">
        <title>Evolutionary Origins and Diversification of the Mycorrhizal Mutualists.</title>
        <authorList>
            <consortium name="DOE Joint Genome Institute"/>
            <consortium name="Mycorrhizal Genomics Consortium"/>
            <person name="Kohler A."/>
            <person name="Kuo A."/>
            <person name="Nagy L.G."/>
            <person name="Floudas D."/>
            <person name="Copeland A."/>
            <person name="Barry K.W."/>
            <person name="Cichocki N."/>
            <person name="Veneault-Fourrey C."/>
            <person name="LaButti K."/>
            <person name="Lindquist E.A."/>
            <person name="Lipzen A."/>
            <person name="Lundell T."/>
            <person name="Morin E."/>
            <person name="Murat C."/>
            <person name="Riley R."/>
            <person name="Ohm R."/>
            <person name="Sun H."/>
            <person name="Tunlid A."/>
            <person name="Henrissat B."/>
            <person name="Grigoriev I.V."/>
            <person name="Hibbett D.S."/>
            <person name="Martin F."/>
        </authorList>
    </citation>
    <scope>NUCLEOTIDE SEQUENCE [LARGE SCALE GENOMIC DNA]</scope>
    <source>
        <strain evidence="5">MUT 4182</strain>
    </source>
</reference>
<dbReference type="Pfam" id="PF01231">
    <property type="entry name" value="IDO"/>
    <property type="match status" value="1"/>
</dbReference>
<keyword evidence="5" id="KW-1185">Reference proteome</keyword>
<dbReference type="InterPro" id="IPR000898">
    <property type="entry name" value="Indolamine_dOase"/>
</dbReference>
<gene>
    <name evidence="4" type="ORF">M407DRAFT_32222</name>
</gene>
<dbReference type="HOGENOM" id="CLU_781169_0_0_1"/>
<feature type="compositionally biased region" description="Low complexity" evidence="3">
    <location>
        <begin position="278"/>
        <end position="295"/>
    </location>
</feature>
<dbReference type="GO" id="GO:0006568">
    <property type="term" value="P:L-tryptophan metabolic process"/>
    <property type="evidence" value="ECO:0007669"/>
    <property type="project" value="UniProtKB-ARBA"/>
</dbReference>
<protein>
    <submittedName>
        <fullName evidence="4">Uncharacterized protein</fullName>
    </submittedName>
</protein>
<evidence type="ECO:0000256" key="3">
    <source>
        <dbReference type="SAM" id="MobiDB-lite"/>
    </source>
</evidence>
<dbReference type="OrthoDB" id="540174at2759"/>
<accession>A0A0C3L9B7</accession>
<name>A0A0C3L9B7_9AGAM</name>
<reference evidence="4 5" key="1">
    <citation type="submission" date="2014-04" db="EMBL/GenBank/DDBJ databases">
        <authorList>
            <consortium name="DOE Joint Genome Institute"/>
            <person name="Kuo A."/>
            <person name="Girlanda M."/>
            <person name="Perotto S."/>
            <person name="Kohler A."/>
            <person name="Nagy L.G."/>
            <person name="Floudas D."/>
            <person name="Copeland A."/>
            <person name="Barry K.W."/>
            <person name="Cichocki N."/>
            <person name="Veneault-Fourrey C."/>
            <person name="LaButti K."/>
            <person name="Lindquist E.A."/>
            <person name="Lipzen A."/>
            <person name="Lundell T."/>
            <person name="Morin E."/>
            <person name="Murat C."/>
            <person name="Sun H."/>
            <person name="Tunlid A."/>
            <person name="Henrissat B."/>
            <person name="Grigoriev I.V."/>
            <person name="Hibbett D.S."/>
            <person name="Martin F."/>
            <person name="Nordberg H.P."/>
            <person name="Cantor M.N."/>
            <person name="Hua S.X."/>
        </authorList>
    </citation>
    <scope>NUCLEOTIDE SEQUENCE [LARGE SCALE GENOMIC DNA]</scope>
    <source>
        <strain evidence="4 5">MUT 4182</strain>
    </source>
</reference>
<feature type="region of interest" description="Disordered" evidence="3">
    <location>
        <begin position="272"/>
        <end position="298"/>
    </location>
</feature>
<evidence type="ECO:0000313" key="4">
    <source>
        <dbReference type="EMBL" id="KIO18097.1"/>
    </source>
</evidence>
<dbReference type="AlphaFoldDB" id="A0A0C3L9B7"/>
<evidence type="ECO:0000313" key="5">
    <source>
        <dbReference type="Proteomes" id="UP000054248"/>
    </source>
</evidence>
<dbReference type="GO" id="GO:0020037">
    <property type="term" value="F:heme binding"/>
    <property type="evidence" value="ECO:0007669"/>
    <property type="project" value="InterPro"/>
</dbReference>
<dbReference type="EMBL" id="KN823313">
    <property type="protein sequence ID" value="KIO18097.1"/>
    <property type="molecule type" value="Genomic_DNA"/>
</dbReference>
<evidence type="ECO:0000256" key="1">
    <source>
        <dbReference type="ARBA" id="ARBA00022723"/>
    </source>
</evidence>